<evidence type="ECO:0000313" key="3">
    <source>
        <dbReference type="Proteomes" id="UP000239485"/>
    </source>
</evidence>
<gene>
    <name evidence="2" type="ORF">CLV92_1198</name>
</gene>
<evidence type="ECO:0000313" key="2">
    <source>
        <dbReference type="EMBL" id="PPK91927.1"/>
    </source>
</evidence>
<comment type="caution">
    <text evidence="2">The sequence shown here is derived from an EMBL/GenBank/DDBJ whole genome shotgun (WGS) entry which is preliminary data.</text>
</comment>
<dbReference type="EMBL" id="PTJD01000019">
    <property type="protein sequence ID" value="PPK91927.1"/>
    <property type="molecule type" value="Genomic_DNA"/>
</dbReference>
<dbReference type="Proteomes" id="UP000239485">
    <property type="component" value="Unassembled WGS sequence"/>
</dbReference>
<feature type="compositionally biased region" description="Basic residues" evidence="1">
    <location>
        <begin position="1"/>
        <end position="10"/>
    </location>
</feature>
<dbReference type="AlphaFoldDB" id="A0A2S6ICK7"/>
<name>A0A2S6ICK7_9ACTN</name>
<feature type="compositionally biased region" description="Low complexity" evidence="1">
    <location>
        <begin position="11"/>
        <end position="30"/>
    </location>
</feature>
<proteinExistence type="predicted"/>
<organism evidence="2 3">
    <name type="scientific">Kineococcus xinjiangensis</name>
    <dbReference type="NCBI Taxonomy" id="512762"/>
    <lineage>
        <taxon>Bacteria</taxon>
        <taxon>Bacillati</taxon>
        <taxon>Actinomycetota</taxon>
        <taxon>Actinomycetes</taxon>
        <taxon>Kineosporiales</taxon>
        <taxon>Kineosporiaceae</taxon>
        <taxon>Kineococcus</taxon>
    </lineage>
</organism>
<feature type="region of interest" description="Disordered" evidence="1">
    <location>
        <begin position="1"/>
        <end position="30"/>
    </location>
</feature>
<dbReference type="RefSeq" id="WP_104435522.1">
    <property type="nucleotide sequence ID" value="NZ_PTJD01000019.1"/>
</dbReference>
<accession>A0A2S6ICK7</accession>
<reference evidence="2 3" key="1">
    <citation type="submission" date="2018-02" db="EMBL/GenBank/DDBJ databases">
        <title>Genomic Encyclopedia of Archaeal and Bacterial Type Strains, Phase II (KMG-II): from individual species to whole genera.</title>
        <authorList>
            <person name="Goeker M."/>
        </authorList>
    </citation>
    <scope>NUCLEOTIDE SEQUENCE [LARGE SCALE GENOMIC DNA]</scope>
    <source>
        <strain evidence="2 3">DSM 22857</strain>
    </source>
</reference>
<keyword evidence="3" id="KW-1185">Reference proteome</keyword>
<feature type="region of interest" description="Disordered" evidence="1">
    <location>
        <begin position="189"/>
        <end position="210"/>
    </location>
</feature>
<sequence>MSTTPRRTRTSRSTAPSTGTPTAAASHVAAHGAARDAHAAMLRQLGDHASPCSGDRVRFVYEDGTTLQGTWTFLGARGPAGPFALVDDDGAVHVPPAGHVRCDIAKDRVALLTVGEVVTLATVLEELAAMCPGHPLEDVAREQARSIADRFLFARDNTIPTHLPAHPPACVAEDVPAAAGVPVQLPAHPTSIALPRHDPDTAAVGGVHGA</sequence>
<protein>
    <submittedName>
        <fullName evidence="2">Uncharacterized protein</fullName>
    </submittedName>
</protein>
<dbReference type="OrthoDB" id="3579809at2"/>
<evidence type="ECO:0000256" key="1">
    <source>
        <dbReference type="SAM" id="MobiDB-lite"/>
    </source>
</evidence>